<dbReference type="InterPro" id="IPR037401">
    <property type="entry name" value="SnoaL-like"/>
</dbReference>
<sequence>MSLHAEVQRFYVHQLGLLDDDRPDDWADLFTPDADFREVTGTRLHGREEIRASVRRRHEHVVTTGLDFFRHWLGMLQASATPAGTVHARSYALAMYTPADNALRVYVNVVCEDVLIPHGSTFMVRSRHLRADGR</sequence>
<evidence type="ECO:0000313" key="2">
    <source>
        <dbReference type="EMBL" id="PSL52687.1"/>
    </source>
</evidence>
<dbReference type="SUPFAM" id="SSF54427">
    <property type="entry name" value="NTF2-like"/>
    <property type="match status" value="1"/>
</dbReference>
<organism evidence="2 3">
    <name type="scientific">Saccharothrix carnea</name>
    <dbReference type="NCBI Taxonomy" id="1280637"/>
    <lineage>
        <taxon>Bacteria</taxon>
        <taxon>Bacillati</taxon>
        <taxon>Actinomycetota</taxon>
        <taxon>Actinomycetes</taxon>
        <taxon>Pseudonocardiales</taxon>
        <taxon>Pseudonocardiaceae</taxon>
        <taxon>Saccharothrix</taxon>
    </lineage>
</organism>
<dbReference type="Gene3D" id="3.10.450.50">
    <property type="match status" value="1"/>
</dbReference>
<reference evidence="2 3" key="1">
    <citation type="submission" date="2018-03" db="EMBL/GenBank/DDBJ databases">
        <title>Genomic Encyclopedia of Type Strains, Phase III (KMG-III): the genomes of soil and plant-associated and newly described type strains.</title>
        <authorList>
            <person name="Whitman W."/>
        </authorList>
    </citation>
    <scope>NUCLEOTIDE SEQUENCE [LARGE SCALE GENOMIC DNA]</scope>
    <source>
        <strain evidence="2 3">CGMCC 4.7097</strain>
    </source>
</reference>
<name>A0A2P8I2J2_SACCR</name>
<feature type="domain" description="SnoaL-like" evidence="1">
    <location>
        <begin position="4"/>
        <end position="120"/>
    </location>
</feature>
<evidence type="ECO:0000259" key="1">
    <source>
        <dbReference type="Pfam" id="PF13577"/>
    </source>
</evidence>
<keyword evidence="3" id="KW-1185">Reference proteome</keyword>
<evidence type="ECO:0000313" key="3">
    <source>
        <dbReference type="Proteomes" id="UP000241118"/>
    </source>
</evidence>
<accession>A0A2P8I2J2</accession>
<dbReference type="Pfam" id="PF13577">
    <property type="entry name" value="SnoaL_4"/>
    <property type="match status" value="1"/>
</dbReference>
<protein>
    <submittedName>
        <fullName evidence="2">SnoaL-like protein</fullName>
    </submittedName>
</protein>
<dbReference type="AlphaFoldDB" id="A0A2P8I2J2"/>
<dbReference type="EMBL" id="PYAX01000012">
    <property type="protein sequence ID" value="PSL52687.1"/>
    <property type="molecule type" value="Genomic_DNA"/>
</dbReference>
<proteinExistence type="predicted"/>
<dbReference type="InterPro" id="IPR032710">
    <property type="entry name" value="NTF2-like_dom_sf"/>
</dbReference>
<dbReference type="Proteomes" id="UP000241118">
    <property type="component" value="Unassembled WGS sequence"/>
</dbReference>
<comment type="caution">
    <text evidence="2">The sequence shown here is derived from an EMBL/GenBank/DDBJ whole genome shotgun (WGS) entry which is preliminary data.</text>
</comment>
<gene>
    <name evidence="2" type="ORF">B0I31_112156</name>
</gene>